<sequence>MIRKWERTKNKRIRKRITNLKPTPLNKVHLNPTYIHNLLTPPPPPNVSYSLINRAPSMQSLCSNSIVSAAVPTYIPNPQILFVVPILTPATPLLPSQFFNVQPFVGPGVSRLNANYKFN</sequence>
<dbReference type="Proteomes" id="UP001497535">
    <property type="component" value="Unassembled WGS sequence"/>
</dbReference>
<proteinExistence type="predicted"/>
<evidence type="ECO:0000313" key="1">
    <source>
        <dbReference type="EMBL" id="CAK5070117.1"/>
    </source>
</evidence>
<keyword evidence="2" id="KW-1185">Reference proteome</keyword>
<name>A0ACB0YZ45_MELEN</name>
<comment type="caution">
    <text evidence="1">The sequence shown here is derived from an EMBL/GenBank/DDBJ whole genome shotgun (WGS) entry which is preliminary data.</text>
</comment>
<protein>
    <submittedName>
        <fullName evidence="1">Uncharacterized protein</fullName>
    </submittedName>
</protein>
<dbReference type="EMBL" id="CAVMJV010000021">
    <property type="protein sequence ID" value="CAK5070117.1"/>
    <property type="molecule type" value="Genomic_DNA"/>
</dbReference>
<organism evidence="1 2">
    <name type="scientific">Meloidogyne enterolobii</name>
    <name type="common">Root-knot nematode worm</name>
    <name type="synonym">Meloidogyne mayaguensis</name>
    <dbReference type="NCBI Taxonomy" id="390850"/>
    <lineage>
        <taxon>Eukaryota</taxon>
        <taxon>Metazoa</taxon>
        <taxon>Ecdysozoa</taxon>
        <taxon>Nematoda</taxon>
        <taxon>Chromadorea</taxon>
        <taxon>Rhabditida</taxon>
        <taxon>Tylenchina</taxon>
        <taxon>Tylenchomorpha</taxon>
        <taxon>Tylenchoidea</taxon>
        <taxon>Meloidogynidae</taxon>
        <taxon>Meloidogyninae</taxon>
        <taxon>Meloidogyne</taxon>
    </lineage>
</organism>
<evidence type="ECO:0000313" key="2">
    <source>
        <dbReference type="Proteomes" id="UP001497535"/>
    </source>
</evidence>
<accession>A0ACB0YZ45</accession>
<gene>
    <name evidence="1" type="ORF">MENTE1834_LOCUS18543</name>
</gene>
<reference evidence="1" key="1">
    <citation type="submission" date="2023-11" db="EMBL/GenBank/DDBJ databases">
        <authorList>
            <person name="Poullet M."/>
        </authorList>
    </citation>
    <scope>NUCLEOTIDE SEQUENCE</scope>
    <source>
        <strain evidence="1">E1834</strain>
    </source>
</reference>